<evidence type="ECO:0000313" key="3">
    <source>
        <dbReference type="Proteomes" id="UP000076796"/>
    </source>
</evidence>
<keyword evidence="3" id="KW-1185">Reference proteome</keyword>
<sequence>MVKSYAKFTAEIQKGINIKGSDVEMKILIPLKAAQPYLNFLSNSQGNEVNIFVGDPQMAFDFEEDEDDAYKLYQGGRRVTADASGVVTSIEQPDELKDENQAELDLEGAASEAESEGNEEHSGDPAGDPTPADDGDELNDYEMEIMGEGSTQEGSDLPEWMQEQQQVEKPDGQEMSFEDSGQDTATNGVSEVEEPQASSDEEISKEALEQFILKERPLFEDIPLDFPELLERKRTGEVTWRELANSVGMTSGQLNGKYAKYKEAVKQQMKSNGVA</sequence>
<feature type="region of interest" description="Disordered" evidence="1">
    <location>
        <begin position="107"/>
        <end position="203"/>
    </location>
</feature>
<name>A0A163HZG1_9BACL</name>
<dbReference type="AlphaFoldDB" id="A0A163HZG1"/>
<accession>A0A163HZG1</accession>
<proteinExistence type="predicted"/>
<dbReference type="OrthoDB" id="2654617at2"/>
<comment type="caution">
    <text evidence="2">The sequence shown here is derived from an EMBL/GenBank/DDBJ whole genome shotgun (WGS) entry which is preliminary data.</text>
</comment>
<organism evidence="2 3">
    <name type="scientific">Paenibacillus glucanolyticus</name>
    <dbReference type="NCBI Taxonomy" id="59843"/>
    <lineage>
        <taxon>Bacteria</taxon>
        <taxon>Bacillati</taxon>
        <taxon>Bacillota</taxon>
        <taxon>Bacilli</taxon>
        <taxon>Bacillales</taxon>
        <taxon>Paenibacillaceae</taxon>
        <taxon>Paenibacillus</taxon>
    </lineage>
</organism>
<dbReference type="RefSeq" id="WP_063477925.1">
    <property type="nucleotide sequence ID" value="NZ_CP147845.1"/>
</dbReference>
<evidence type="ECO:0000313" key="2">
    <source>
        <dbReference type="EMBL" id="KZS45726.1"/>
    </source>
</evidence>
<reference evidence="2" key="1">
    <citation type="journal article" date="2016" name="Genome Announc.">
        <title>Draft genomes of two strains of Paenibacillus glucanolyticus with capability to degrade lignocellulose.</title>
        <authorList>
            <person name="Mathews S.L."/>
            <person name="Pawlak J."/>
            <person name="Grunden A.M."/>
        </authorList>
    </citation>
    <scope>NUCLEOTIDE SEQUENCE [LARGE SCALE GENOMIC DNA]</scope>
    <source>
        <strain evidence="2">SLM1</strain>
    </source>
</reference>
<dbReference type="GeneID" id="97552945"/>
<evidence type="ECO:0000256" key="1">
    <source>
        <dbReference type="SAM" id="MobiDB-lite"/>
    </source>
</evidence>
<protein>
    <submittedName>
        <fullName evidence="2">Uncharacterized protein</fullName>
    </submittedName>
</protein>
<feature type="compositionally biased region" description="Acidic residues" evidence="1">
    <location>
        <begin position="131"/>
        <end position="145"/>
    </location>
</feature>
<dbReference type="EMBL" id="LWMH01000001">
    <property type="protein sequence ID" value="KZS45726.1"/>
    <property type="molecule type" value="Genomic_DNA"/>
</dbReference>
<dbReference type="Proteomes" id="UP000076796">
    <property type="component" value="Unassembled WGS sequence"/>
</dbReference>
<gene>
    <name evidence="2" type="ORF">AWU65_07265</name>
</gene>
<feature type="compositionally biased region" description="Acidic residues" evidence="1">
    <location>
        <begin position="191"/>
        <end position="201"/>
    </location>
</feature>